<feature type="region of interest" description="Disordered" evidence="1">
    <location>
        <begin position="1"/>
        <end position="21"/>
    </location>
</feature>
<evidence type="ECO:0000313" key="2">
    <source>
        <dbReference type="EMBL" id="RRR18453.1"/>
    </source>
</evidence>
<proteinExistence type="predicted"/>
<evidence type="ECO:0000313" key="3">
    <source>
        <dbReference type="Proteomes" id="UP000274327"/>
    </source>
</evidence>
<accession>A0A426SJR3</accession>
<dbReference type="RefSeq" id="WP_126986920.1">
    <property type="nucleotide sequence ID" value="NZ_ML133855.1"/>
</dbReference>
<dbReference type="Proteomes" id="UP000274327">
    <property type="component" value="Unassembled WGS sequence"/>
</dbReference>
<reference evidence="2 3" key="1">
    <citation type="submission" date="2018-07" db="EMBL/GenBank/DDBJ databases">
        <title>Brachybacteriurn paraconglorneratum KCTC 9916.</title>
        <authorList>
            <person name="Li Y."/>
        </authorList>
    </citation>
    <scope>NUCLEOTIDE SEQUENCE [LARGE SCALE GENOMIC DNA]</scope>
    <source>
        <strain evidence="2 3">KCTC 9916</strain>
    </source>
</reference>
<protein>
    <submittedName>
        <fullName evidence="2">Uncharacterized protein</fullName>
    </submittedName>
</protein>
<dbReference type="EMBL" id="QOCI01000007">
    <property type="protein sequence ID" value="RRR18453.1"/>
    <property type="molecule type" value="Genomic_DNA"/>
</dbReference>
<organism evidence="2 3">
    <name type="scientific">Brachybacterium paraconglomeratum</name>
    <dbReference type="NCBI Taxonomy" id="173362"/>
    <lineage>
        <taxon>Bacteria</taxon>
        <taxon>Bacillati</taxon>
        <taxon>Actinomycetota</taxon>
        <taxon>Actinomycetes</taxon>
        <taxon>Micrococcales</taxon>
        <taxon>Dermabacteraceae</taxon>
        <taxon>Brachybacterium</taxon>
    </lineage>
</organism>
<evidence type="ECO:0000256" key="1">
    <source>
        <dbReference type="SAM" id="MobiDB-lite"/>
    </source>
</evidence>
<comment type="caution">
    <text evidence="2">The sequence shown here is derived from an EMBL/GenBank/DDBJ whole genome shotgun (WGS) entry which is preliminary data.</text>
</comment>
<sequence length="501" mass="55517">MDHDAVASRADGPKSHRMSDVRAASEDFVHEALTVMDEVIGTEPAYESNESGHFTWDVSLLIRAAVLTWRVTGDIEQLRRAARWAQHMVERTDEARGLENWQGRIVPAWSSGPRYTAGSAVMGSIGGAPISVQAASERIVIERPSPTTAIIRSYRGDGATWSSPEGSLDPADQDYLPDVLARRSSIHSVLIRGLPAPIDLSFIPAGEWPIEPQRGAHLVHSGMISRSLISVAEELERSPASAGVSDISPEELYTAARRALLLHDDEIRVRSGQTWYITLRAFPSRRLGLELPHNHVVDAATSFMILGHRYSDKGFRRLGSSLAHRFLSEIGAYESGELKHPWYYYPVDSDAFAGVTRDDPLEERQIPPVQRAEDSSHATLRVRALLEWRAIDPQLVTDENLHTVALSFRRHYLAAHKRITTVRWLAQDPPDAPRLGRSNTYVGAWGALAPWESTIKRRINSLAYRHPPTEIFGATALSSAEILAMNTGIPTYASSGRSARE</sequence>
<keyword evidence="3" id="KW-1185">Reference proteome</keyword>
<dbReference type="GeneID" id="78121275"/>
<gene>
    <name evidence="2" type="ORF">DS079_09615</name>
</gene>
<dbReference type="AlphaFoldDB" id="A0A426SJR3"/>
<name>A0A426SJR3_9MICO</name>